<dbReference type="Gene3D" id="3.40.50.720">
    <property type="entry name" value="NAD(P)-binding Rossmann-like Domain"/>
    <property type="match status" value="1"/>
</dbReference>
<name>A4BTD3_9GAMM</name>
<dbReference type="EMBL" id="AAOF01000013">
    <property type="protein sequence ID" value="EAR21035.1"/>
    <property type="molecule type" value="Genomic_DNA"/>
</dbReference>
<proteinExistence type="inferred from homology"/>
<dbReference type="SUPFAM" id="SSF51735">
    <property type="entry name" value="NAD(P)-binding Rossmann-fold domains"/>
    <property type="match status" value="1"/>
</dbReference>
<dbReference type="InterPro" id="IPR036291">
    <property type="entry name" value="NAD(P)-bd_dom_sf"/>
</dbReference>
<gene>
    <name evidence="2" type="ORF">NB231_07692</name>
</gene>
<dbReference type="AlphaFoldDB" id="A4BTD3"/>
<comment type="similarity">
    <text evidence="1">Belongs to the short-chain dehydrogenases/reductases (SDR) family.</text>
</comment>
<dbReference type="Proteomes" id="UP000003374">
    <property type="component" value="Unassembled WGS sequence"/>
</dbReference>
<protein>
    <submittedName>
        <fullName evidence="2">Short-chain alcohol dehydrogenase-like protein</fullName>
    </submittedName>
</protein>
<dbReference type="GO" id="GO:0016616">
    <property type="term" value="F:oxidoreductase activity, acting on the CH-OH group of donors, NAD or NADP as acceptor"/>
    <property type="evidence" value="ECO:0007669"/>
    <property type="project" value="TreeGrafter"/>
</dbReference>
<sequence>MTDEAAVERLFATVADEFGAVDGVVNNAGVNRDMLLVKAEDGKVVGKMPLESWKAVIKVDLRGVFLCACEVAVKMIEGGRGV</sequence>
<organism evidence="2 3">
    <name type="scientific">Nitrococcus mobilis Nb-231</name>
    <dbReference type="NCBI Taxonomy" id="314278"/>
    <lineage>
        <taxon>Bacteria</taxon>
        <taxon>Pseudomonadati</taxon>
        <taxon>Pseudomonadota</taxon>
        <taxon>Gammaproteobacteria</taxon>
        <taxon>Chromatiales</taxon>
        <taxon>Ectothiorhodospiraceae</taxon>
        <taxon>Nitrococcus</taxon>
    </lineage>
</organism>
<dbReference type="GO" id="GO:0030497">
    <property type="term" value="P:fatty acid elongation"/>
    <property type="evidence" value="ECO:0007669"/>
    <property type="project" value="TreeGrafter"/>
</dbReference>
<dbReference type="STRING" id="314278.NB231_07692"/>
<keyword evidence="3" id="KW-1185">Reference proteome</keyword>
<dbReference type="InterPro" id="IPR002347">
    <property type="entry name" value="SDR_fam"/>
</dbReference>
<dbReference type="Pfam" id="PF00106">
    <property type="entry name" value="adh_short"/>
    <property type="match status" value="1"/>
</dbReference>
<dbReference type="eggNOG" id="COG1028">
    <property type="taxonomic scope" value="Bacteria"/>
</dbReference>
<evidence type="ECO:0000313" key="2">
    <source>
        <dbReference type="EMBL" id="EAR21035.1"/>
    </source>
</evidence>
<comment type="caution">
    <text evidence="2">The sequence shown here is derived from an EMBL/GenBank/DDBJ whole genome shotgun (WGS) entry which is preliminary data.</text>
</comment>
<dbReference type="PANTHER" id="PTHR42760:SF135">
    <property type="entry name" value="BLL7886 PROTEIN"/>
    <property type="match status" value="1"/>
</dbReference>
<evidence type="ECO:0000313" key="3">
    <source>
        <dbReference type="Proteomes" id="UP000003374"/>
    </source>
</evidence>
<dbReference type="HOGENOM" id="CLU_2554827_0_0_6"/>
<dbReference type="PANTHER" id="PTHR42760">
    <property type="entry name" value="SHORT-CHAIN DEHYDROGENASES/REDUCTASES FAMILY MEMBER"/>
    <property type="match status" value="1"/>
</dbReference>
<evidence type="ECO:0000256" key="1">
    <source>
        <dbReference type="ARBA" id="ARBA00006484"/>
    </source>
</evidence>
<reference evidence="2 3" key="1">
    <citation type="submission" date="2006-02" db="EMBL/GenBank/DDBJ databases">
        <authorList>
            <person name="Waterbury J."/>
            <person name="Ferriera S."/>
            <person name="Johnson J."/>
            <person name="Kravitz S."/>
            <person name="Halpern A."/>
            <person name="Remington K."/>
            <person name="Beeson K."/>
            <person name="Tran B."/>
            <person name="Rogers Y.-H."/>
            <person name="Friedman R."/>
            <person name="Venter J.C."/>
        </authorList>
    </citation>
    <scope>NUCLEOTIDE SEQUENCE [LARGE SCALE GENOMIC DNA]</scope>
    <source>
        <strain evidence="2 3">Nb-231</strain>
    </source>
</reference>
<accession>A4BTD3</accession>